<accession>A0AAD5GEN4</accession>
<reference evidence="1" key="1">
    <citation type="submission" date="2022-06" db="EMBL/GenBank/DDBJ databases">
        <title>Uncovering the hologenomic basis of an extraordinary plant invasion.</title>
        <authorList>
            <person name="Bieker V.C."/>
            <person name="Martin M.D."/>
            <person name="Gilbert T."/>
            <person name="Hodgins K."/>
            <person name="Battlay P."/>
            <person name="Petersen B."/>
            <person name="Wilson J."/>
        </authorList>
    </citation>
    <scope>NUCLEOTIDE SEQUENCE</scope>
    <source>
        <strain evidence="1">AA19_3_7</strain>
        <tissue evidence="1">Leaf</tissue>
    </source>
</reference>
<comment type="caution">
    <text evidence="1">The sequence shown here is derived from an EMBL/GenBank/DDBJ whole genome shotgun (WGS) entry which is preliminary data.</text>
</comment>
<proteinExistence type="predicted"/>
<sequence>MKYRDDGRLFVTRRSIYEIQRGFRLLFKYHFDDGHGVIELSKGEKNHFQISRKLQTNWVYGLQIRIIPSPDN</sequence>
<dbReference type="Proteomes" id="UP001206925">
    <property type="component" value="Unassembled WGS sequence"/>
</dbReference>
<evidence type="ECO:0000313" key="2">
    <source>
        <dbReference type="Proteomes" id="UP001206925"/>
    </source>
</evidence>
<organism evidence="1 2">
    <name type="scientific">Ambrosia artemisiifolia</name>
    <name type="common">Common ragweed</name>
    <dbReference type="NCBI Taxonomy" id="4212"/>
    <lineage>
        <taxon>Eukaryota</taxon>
        <taxon>Viridiplantae</taxon>
        <taxon>Streptophyta</taxon>
        <taxon>Embryophyta</taxon>
        <taxon>Tracheophyta</taxon>
        <taxon>Spermatophyta</taxon>
        <taxon>Magnoliopsida</taxon>
        <taxon>eudicotyledons</taxon>
        <taxon>Gunneridae</taxon>
        <taxon>Pentapetalae</taxon>
        <taxon>asterids</taxon>
        <taxon>campanulids</taxon>
        <taxon>Asterales</taxon>
        <taxon>Asteraceae</taxon>
        <taxon>Asteroideae</taxon>
        <taxon>Heliantheae alliance</taxon>
        <taxon>Heliantheae</taxon>
        <taxon>Ambrosia</taxon>
    </lineage>
</organism>
<keyword evidence="2" id="KW-1185">Reference proteome</keyword>
<protein>
    <submittedName>
        <fullName evidence="1">Uncharacterized protein</fullName>
    </submittedName>
</protein>
<evidence type="ECO:0000313" key="1">
    <source>
        <dbReference type="EMBL" id="KAI7739525.1"/>
    </source>
</evidence>
<gene>
    <name evidence="1" type="ORF">M8C21_026745</name>
</gene>
<dbReference type="EMBL" id="JAMZMK010008612">
    <property type="protein sequence ID" value="KAI7739525.1"/>
    <property type="molecule type" value="Genomic_DNA"/>
</dbReference>
<name>A0AAD5GEN4_AMBAR</name>
<dbReference type="AlphaFoldDB" id="A0AAD5GEN4"/>